<proteinExistence type="predicted"/>
<dbReference type="Proteomes" id="UP001418796">
    <property type="component" value="Unassembled WGS sequence"/>
</dbReference>
<dbReference type="Pfam" id="PF14146">
    <property type="entry name" value="DUF4305"/>
    <property type="match status" value="1"/>
</dbReference>
<comment type="caution">
    <text evidence="2">The sequence shown here is derived from an EMBL/GenBank/DDBJ whole genome shotgun (WGS) entry which is preliminary data.</text>
</comment>
<keyword evidence="1" id="KW-0472">Membrane</keyword>
<accession>A0ABU9VG05</accession>
<feature type="transmembrane region" description="Helical" evidence="1">
    <location>
        <begin position="36"/>
        <end position="57"/>
    </location>
</feature>
<evidence type="ECO:0000256" key="1">
    <source>
        <dbReference type="SAM" id="Phobius"/>
    </source>
</evidence>
<dbReference type="InterPro" id="IPR025426">
    <property type="entry name" value="DUF4305"/>
</dbReference>
<evidence type="ECO:0000313" key="3">
    <source>
        <dbReference type="Proteomes" id="UP001418796"/>
    </source>
</evidence>
<dbReference type="EMBL" id="JBCITK010000001">
    <property type="protein sequence ID" value="MEN0642542.1"/>
    <property type="molecule type" value="Genomic_DNA"/>
</dbReference>
<gene>
    <name evidence="2" type="ORF">MKY91_05150</name>
</gene>
<feature type="transmembrane region" description="Helical" evidence="1">
    <location>
        <begin position="7"/>
        <end position="24"/>
    </location>
</feature>
<keyword evidence="1" id="KW-1133">Transmembrane helix</keyword>
<organism evidence="2 3">
    <name type="scientific">Alkalicoccobacillus gibsonii</name>
    <dbReference type="NCBI Taxonomy" id="79881"/>
    <lineage>
        <taxon>Bacteria</taxon>
        <taxon>Bacillati</taxon>
        <taxon>Bacillota</taxon>
        <taxon>Bacilli</taxon>
        <taxon>Bacillales</taxon>
        <taxon>Bacillaceae</taxon>
        <taxon>Alkalicoccobacillus</taxon>
    </lineage>
</organism>
<sequence length="68" mass="7903">MRGRSPIFIATFYIILGLFITYLASNSVGRNGWNFFSVLLVALAAYDFFMAIRFLMLRKTIKNMQKKD</sequence>
<evidence type="ECO:0000313" key="2">
    <source>
        <dbReference type="EMBL" id="MEN0642542.1"/>
    </source>
</evidence>
<reference evidence="2 3" key="1">
    <citation type="submission" date="2024-03" db="EMBL/GenBank/DDBJ databases">
        <title>Bacilli Hybrid Assemblies.</title>
        <authorList>
            <person name="Kovac J."/>
        </authorList>
    </citation>
    <scope>NUCLEOTIDE SEQUENCE [LARGE SCALE GENOMIC DNA]</scope>
    <source>
        <strain evidence="2 3">FSL R7-0666</strain>
    </source>
</reference>
<dbReference type="RefSeq" id="WP_203090629.1">
    <property type="nucleotide sequence ID" value="NZ_JAEUZA010000005.1"/>
</dbReference>
<keyword evidence="1" id="KW-0812">Transmembrane</keyword>
<protein>
    <submittedName>
        <fullName evidence="2">YdiK family protein</fullName>
    </submittedName>
</protein>
<name>A0ABU9VG05_9BACI</name>
<keyword evidence="3" id="KW-1185">Reference proteome</keyword>